<reference evidence="4" key="2">
    <citation type="journal article" date="2023" name="IMA Fungus">
        <title>Comparative genomic study of the Penicillium genus elucidates a diverse pangenome and 15 lateral gene transfer events.</title>
        <authorList>
            <person name="Petersen C."/>
            <person name="Sorensen T."/>
            <person name="Nielsen M.R."/>
            <person name="Sondergaard T.E."/>
            <person name="Sorensen J.L."/>
            <person name="Fitzpatrick D.A."/>
            <person name="Frisvad J.C."/>
            <person name="Nielsen K.L."/>
        </authorList>
    </citation>
    <scope>NUCLEOTIDE SEQUENCE</scope>
    <source>
        <strain evidence="4">IBT 30069</strain>
    </source>
</reference>
<dbReference type="PANTHER" id="PTHR43439">
    <property type="entry name" value="PHENYLACETATE-COENZYME A LIGASE"/>
    <property type="match status" value="1"/>
</dbReference>
<reference evidence="4" key="1">
    <citation type="submission" date="2022-11" db="EMBL/GenBank/DDBJ databases">
        <authorList>
            <person name="Petersen C."/>
        </authorList>
    </citation>
    <scope>NUCLEOTIDE SEQUENCE</scope>
    <source>
        <strain evidence="4">IBT 30069</strain>
    </source>
</reference>
<dbReference type="Pfam" id="PF00501">
    <property type="entry name" value="AMP-binding"/>
    <property type="match status" value="1"/>
</dbReference>
<evidence type="ECO:0000256" key="2">
    <source>
        <dbReference type="ARBA" id="ARBA00022553"/>
    </source>
</evidence>
<evidence type="ECO:0000256" key="1">
    <source>
        <dbReference type="ARBA" id="ARBA00022450"/>
    </source>
</evidence>
<dbReference type="EMBL" id="JAPQKH010000003">
    <property type="protein sequence ID" value="KAJ5108201.1"/>
    <property type="molecule type" value="Genomic_DNA"/>
</dbReference>
<evidence type="ECO:0000313" key="4">
    <source>
        <dbReference type="EMBL" id="KAJ5108201.1"/>
    </source>
</evidence>
<dbReference type="SUPFAM" id="SSF56801">
    <property type="entry name" value="Acetyl-CoA synthetase-like"/>
    <property type="match status" value="1"/>
</dbReference>
<evidence type="ECO:0000313" key="5">
    <source>
        <dbReference type="Proteomes" id="UP001149165"/>
    </source>
</evidence>
<keyword evidence="1" id="KW-0596">Phosphopantetheine</keyword>
<keyword evidence="2" id="KW-0597">Phosphoprotein</keyword>
<sequence>MAYTHDQEGHETYYPLGKLVPTILDELAANAPDRVFGELPLSQIGYESGVRPITYRKLANAVNGIAKWIIENLGPGQDFETISYVGPNDMGHSVVILAAIKTGHKCLLTSPRYGVVGQVRLMKATGCKNLLLSPLSDTTLPNDLVVEHGDLRLWTLPPIIDLFDIEQDFPYTKSFEEGKNDPMLVLHTSGTTGFPRPIIYSLEWGAAVGQQRHPTPMPEYEAIIEEMSTYNKRIVTNLPPFHIGFFLASFFSPLYTGSIIIHLPSTMPPTTKTIAHVAQHVPIDTVTVMPGTVEDIGLDTNLQDICLKAGIKTICWAGGPVAQHAGSKAAKLFNIFTTIGSTEAGAWNTVRPKVYAGSDPFPFNGMCFHPDDNIEFRDQGDGLYLAFIVRHPDPKRKQPVFCLFPDENEYDTKDLFRRHSSVGADNIWFFHGRADDMQIFPTGFTWHPSSAEERVLAEHRDLFEKVLMTVAGPNVVVLVEPSDAFRQQLDQAQQSEDKDAANKLRSTILDRIWPTMEDLQKTGPIVVRFDKSRFIFTDADRPMPRTAKGTVQRKLALTQYEDKIQAMKGAPDCETIQRF</sequence>
<accession>A0A9W9FXH4</accession>
<protein>
    <submittedName>
        <fullName evidence="4">NRPS-like enzyme</fullName>
    </submittedName>
</protein>
<keyword evidence="5" id="KW-1185">Reference proteome</keyword>
<dbReference type="Gene3D" id="3.40.50.12780">
    <property type="entry name" value="N-terminal domain of ligase-like"/>
    <property type="match status" value="1"/>
</dbReference>
<dbReference type="Proteomes" id="UP001149165">
    <property type="component" value="Unassembled WGS sequence"/>
</dbReference>
<dbReference type="InterPro" id="IPR000873">
    <property type="entry name" value="AMP-dep_synth/lig_dom"/>
</dbReference>
<gene>
    <name evidence="4" type="ORF">N7456_004876</name>
</gene>
<evidence type="ECO:0000259" key="3">
    <source>
        <dbReference type="Pfam" id="PF00501"/>
    </source>
</evidence>
<dbReference type="InterPro" id="IPR051414">
    <property type="entry name" value="Adenylate-forming_Reductase"/>
</dbReference>
<comment type="caution">
    <text evidence="4">The sequence shown here is derived from an EMBL/GenBank/DDBJ whole genome shotgun (WGS) entry which is preliminary data.</text>
</comment>
<dbReference type="Pfam" id="PF23562">
    <property type="entry name" value="AMP-binding_C_3"/>
    <property type="match status" value="1"/>
</dbReference>
<dbReference type="InterPro" id="IPR042099">
    <property type="entry name" value="ANL_N_sf"/>
</dbReference>
<name>A0A9W9FXH4_9EURO</name>
<dbReference type="InterPro" id="IPR020845">
    <property type="entry name" value="AMP-binding_CS"/>
</dbReference>
<proteinExistence type="predicted"/>
<dbReference type="PROSITE" id="PS00455">
    <property type="entry name" value="AMP_BINDING"/>
    <property type="match status" value="1"/>
</dbReference>
<dbReference type="AlphaFoldDB" id="A0A9W9FXH4"/>
<feature type="domain" description="AMP-dependent synthetase/ligase" evidence="3">
    <location>
        <begin position="49"/>
        <end position="350"/>
    </location>
</feature>
<dbReference type="OrthoDB" id="429813at2759"/>
<dbReference type="PANTHER" id="PTHR43439:SF2">
    <property type="entry name" value="ENZYME, PUTATIVE (JCVI)-RELATED"/>
    <property type="match status" value="1"/>
</dbReference>
<organism evidence="4 5">
    <name type="scientific">Penicillium angulare</name>
    <dbReference type="NCBI Taxonomy" id="116970"/>
    <lineage>
        <taxon>Eukaryota</taxon>
        <taxon>Fungi</taxon>
        <taxon>Dikarya</taxon>
        <taxon>Ascomycota</taxon>
        <taxon>Pezizomycotina</taxon>
        <taxon>Eurotiomycetes</taxon>
        <taxon>Eurotiomycetidae</taxon>
        <taxon>Eurotiales</taxon>
        <taxon>Aspergillaceae</taxon>
        <taxon>Penicillium</taxon>
    </lineage>
</organism>